<dbReference type="Proteomes" id="UP000011668">
    <property type="component" value="Unassembled WGS sequence"/>
</dbReference>
<protein>
    <submittedName>
        <fullName evidence="1">Uncharacterized protein</fullName>
    </submittedName>
</protein>
<name>L8WPE9_THACA</name>
<proteinExistence type="predicted"/>
<dbReference type="EMBL" id="AFRT01001533">
    <property type="protein sequence ID" value="ELU40036.1"/>
    <property type="molecule type" value="Genomic_DNA"/>
</dbReference>
<accession>L8WPE9</accession>
<keyword evidence="2" id="KW-1185">Reference proteome</keyword>
<sequence>MVALAPPMTPRNVVFVYQHLLIPGVSFQSVPRRTSSRSKFGSGRVSGLNQMLPICTLAYAGSKHTE</sequence>
<dbReference type="AlphaFoldDB" id="L8WPE9"/>
<evidence type="ECO:0000313" key="2">
    <source>
        <dbReference type="Proteomes" id="UP000011668"/>
    </source>
</evidence>
<evidence type="ECO:0000313" key="1">
    <source>
        <dbReference type="EMBL" id="ELU40036.1"/>
    </source>
</evidence>
<comment type="caution">
    <text evidence="1">The sequence shown here is derived from an EMBL/GenBank/DDBJ whole genome shotgun (WGS) entry which is preliminary data.</text>
</comment>
<reference evidence="1 2" key="1">
    <citation type="journal article" date="2013" name="Nat. Commun.">
        <title>The evolution and pathogenic mechanisms of the rice sheath blight pathogen.</title>
        <authorList>
            <person name="Zheng A."/>
            <person name="Lin R."/>
            <person name="Xu L."/>
            <person name="Qin P."/>
            <person name="Tang C."/>
            <person name="Ai P."/>
            <person name="Zhang D."/>
            <person name="Liu Y."/>
            <person name="Sun Z."/>
            <person name="Feng H."/>
            <person name="Wang Y."/>
            <person name="Chen Y."/>
            <person name="Liang X."/>
            <person name="Fu R."/>
            <person name="Li Q."/>
            <person name="Zhang J."/>
            <person name="Yu X."/>
            <person name="Xie Z."/>
            <person name="Ding L."/>
            <person name="Guan P."/>
            <person name="Tang J."/>
            <person name="Liang Y."/>
            <person name="Wang S."/>
            <person name="Deng Q."/>
            <person name="Li S."/>
            <person name="Zhu J."/>
            <person name="Wang L."/>
            <person name="Liu H."/>
            <person name="Li P."/>
        </authorList>
    </citation>
    <scope>NUCLEOTIDE SEQUENCE [LARGE SCALE GENOMIC DNA]</scope>
    <source>
        <strain evidence="2">AG-1 IA</strain>
    </source>
</reference>
<dbReference type="HOGENOM" id="CLU_2832935_0_0_1"/>
<organism evidence="1 2">
    <name type="scientific">Thanatephorus cucumeris (strain AG1-IA)</name>
    <name type="common">Rice sheath blight fungus</name>
    <name type="synonym">Rhizoctonia solani</name>
    <dbReference type="NCBI Taxonomy" id="983506"/>
    <lineage>
        <taxon>Eukaryota</taxon>
        <taxon>Fungi</taxon>
        <taxon>Dikarya</taxon>
        <taxon>Basidiomycota</taxon>
        <taxon>Agaricomycotina</taxon>
        <taxon>Agaricomycetes</taxon>
        <taxon>Cantharellales</taxon>
        <taxon>Ceratobasidiaceae</taxon>
        <taxon>Rhizoctonia</taxon>
        <taxon>Rhizoctonia solani AG-1</taxon>
    </lineage>
</organism>
<gene>
    <name evidence="1" type="ORF">AG1IA_05933</name>
</gene>